<dbReference type="GO" id="GO:0003964">
    <property type="term" value="F:RNA-directed DNA polymerase activity"/>
    <property type="evidence" value="ECO:0007669"/>
    <property type="project" value="UniProtKB-KW"/>
</dbReference>
<keyword evidence="1" id="KW-0732">Signal</keyword>
<keyword evidence="4" id="KW-1185">Reference proteome</keyword>
<dbReference type="Proteomes" id="UP001151760">
    <property type="component" value="Unassembled WGS sequence"/>
</dbReference>
<keyword evidence="3" id="KW-0548">Nucleotidyltransferase</keyword>
<reference evidence="3" key="1">
    <citation type="journal article" date="2022" name="Int. J. Mol. Sci.">
        <title>Draft Genome of Tanacetum Coccineum: Genomic Comparison of Closely Related Tanacetum-Family Plants.</title>
        <authorList>
            <person name="Yamashiro T."/>
            <person name="Shiraishi A."/>
            <person name="Nakayama K."/>
            <person name="Satake H."/>
        </authorList>
    </citation>
    <scope>NUCLEOTIDE SEQUENCE</scope>
</reference>
<sequence length="140" mass="16124">MVWFSHCVPRHAFLLWLVMRNSLKTQDRLKQWDVSINTDLNLLRCSFCDLQADSREHLFFECSYSTQELILLMVSFSCSDLDRLEGSGVASCSYRAPPNCVAISIPKCLSGLHLLMYSASYVWLADIAAWKFFKVNWDVS</sequence>
<evidence type="ECO:0000259" key="2">
    <source>
        <dbReference type="Pfam" id="PF13966"/>
    </source>
</evidence>
<evidence type="ECO:0000256" key="1">
    <source>
        <dbReference type="SAM" id="SignalP"/>
    </source>
</evidence>
<evidence type="ECO:0000313" key="3">
    <source>
        <dbReference type="EMBL" id="GJT44410.1"/>
    </source>
</evidence>
<evidence type="ECO:0000313" key="4">
    <source>
        <dbReference type="Proteomes" id="UP001151760"/>
    </source>
</evidence>
<dbReference type="Pfam" id="PF13966">
    <property type="entry name" value="zf-RVT"/>
    <property type="match status" value="1"/>
</dbReference>
<accession>A0ABQ5DZ78</accession>
<proteinExistence type="predicted"/>
<protein>
    <submittedName>
        <fullName evidence="3">Reverse transcriptase domain-containing protein</fullName>
    </submittedName>
</protein>
<organism evidence="3 4">
    <name type="scientific">Tanacetum coccineum</name>
    <dbReference type="NCBI Taxonomy" id="301880"/>
    <lineage>
        <taxon>Eukaryota</taxon>
        <taxon>Viridiplantae</taxon>
        <taxon>Streptophyta</taxon>
        <taxon>Embryophyta</taxon>
        <taxon>Tracheophyta</taxon>
        <taxon>Spermatophyta</taxon>
        <taxon>Magnoliopsida</taxon>
        <taxon>eudicotyledons</taxon>
        <taxon>Gunneridae</taxon>
        <taxon>Pentapetalae</taxon>
        <taxon>asterids</taxon>
        <taxon>campanulids</taxon>
        <taxon>Asterales</taxon>
        <taxon>Asteraceae</taxon>
        <taxon>Asteroideae</taxon>
        <taxon>Anthemideae</taxon>
        <taxon>Anthemidinae</taxon>
        <taxon>Tanacetum</taxon>
    </lineage>
</organism>
<dbReference type="EMBL" id="BQNB010015811">
    <property type="protein sequence ID" value="GJT44410.1"/>
    <property type="molecule type" value="Genomic_DNA"/>
</dbReference>
<feature type="chain" id="PRO_5047285794" evidence="1">
    <location>
        <begin position="26"/>
        <end position="140"/>
    </location>
</feature>
<gene>
    <name evidence="3" type="ORF">Tco_0953125</name>
</gene>
<reference evidence="3" key="2">
    <citation type="submission" date="2022-01" db="EMBL/GenBank/DDBJ databases">
        <authorList>
            <person name="Yamashiro T."/>
            <person name="Shiraishi A."/>
            <person name="Satake H."/>
            <person name="Nakayama K."/>
        </authorList>
    </citation>
    <scope>NUCLEOTIDE SEQUENCE</scope>
</reference>
<name>A0ABQ5DZ78_9ASTR</name>
<comment type="caution">
    <text evidence="3">The sequence shown here is derived from an EMBL/GenBank/DDBJ whole genome shotgun (WGS) entry which is preliminary data.</text>
</comment>
<feature type="domain" description="Reverse transcriptase zinc-binding" evidence="2">
    <location>
        <begin position="1"/>
        <end position="67"/>
    </location>
</feature>
<keyword evidence="3" id="KW-0808">Transferase</keyword>
<dbReference type="InterPro" id="IPR026960">
    <property type="entry name" value="RVT-Znf"/>
</dbReference>
<feature type="signal peptide" evidence="1">
    <location>
        <begin position="1"/>
        <end position="25"/>
    </location>
</feature>
<keyword evidence="3" id="KW-0695">RNA-directed DNA polymerase</keyword>